<evidence type="ECO:0000256" key="1">
    <source>
        <dbReference type="SAM" id="Phobius"/>
    </source>
</evidence>
<keyword evidence="1" id="KW-1133">Transmembrane helix</keyword>
<accession>A0A194QVG2</accession>
<proteinExistence type="predicted"/>
<organism evidence="2 3">
    <name type="scientific">Papilio machaon</name>
    <name type="common">Old World swallowtail butterfly</name>
    <dbReference type="NCBI Taxonomy" id="76193"/>
    <lineage>
        <taxon>Eukaryota</taxon>
        <taxon>Metazoa</taxon>
        <taxon>Ecdysozoa</taxon>
        <taxon>Arthropoda</taxon>
        <taxon>Hexapoda</taxon>
        <taxon>Insecta</taxon>
        <taxon>Pterygota</taxon>
        <taxon>Neoptera</taxon>
        <taxon>Endopterygota</taxon>
        <taxon>Lepidoptera</taxon>
        <taxon>Glossata</taxon>
        <taxon>Ditrysia</taxon>
        <taxon>Papilionoidea</taxon>
        <taxon>Papilionidae</taxon>
        <taxon>Papilioninae</taxon>
        <taxon>Papilio</taxon>
    </lineage>
</organism>
<keyword evidence="3" id="KW-1185">Reference proteome</keyword>
<reference evidence="2 3" key="1">
    <citation type="journal article" date="2015" name="Nat. Commun.">
        <title>Outbred genome sequencing and CRISPR/Cas9 gene editing in butterflies.</title>
        <authorList>
            <person name="Li X."/>
            <person name="Fan D."/>
            <person name="Zhang W."/>
            <person name="Liu G."/>
            <person name="Zhang L."/>
            <person name="Zhao L."/>
            <person name="Fang X."/>
            <person name="Chen L."/>
            <person name="Dong Y."/>
            <person name="Chen Y."/>
            <person name="Ding Y."/>
            <person name="Zhao R."/>
            <person name="Feng M."/>
            <person name="Zhu Y."/>
            <person name="Feng Y."/>
            <person name="Jiang X."/>
            <person name="Zhu D."/>
            <person name="Xiang H."/>
            <person name="Feng X."/>
            <person name="Li S."/>
            <person name="Wang J."/>
            <person name="Zhang G."/>
            <person name="Kronforst M.R."/>
            <person name="Wang W."/>
        </authorList>
    </citation>
    <scope>NUCLEOTIDE SEQUENCE [LARGE SCALE GENOMIC DNA]</scope>
    <source>
        <strain evidence="2">Ya'a_city_454_Pm</strain>
        <tissue evidence="2">Whole body</tissue>
    </source>
</reference>
<keyword evidence="1" id="KW-0472">Membrane</keyword>
<gene>
    <name evidence="2" type="ORF">RR48_08908</name>
</gene>
<sequence>MDSKKPRHLHMQRHLKLLIWKSYLQRQRRWPILVIEALFAGVFFVTSVFIAKPVFLTPITDAPGPPLTGDAILSSLQNSTILGYAPNTNPYDKVMTRAASLLRIEVVAGSSESDLNNLLYNRSQGSPLNNSVIWVIWKTSDYNIWKFSIKSSERARLEIQSDGKLSPEQHLSTGFLGVQLAVSQAILEHSSATTPKFDLSLVAMPVSPLMLQPVVKRALAGILLCFTVALLPPVLEIEALVVTESVSQFKVR</sequence>
<dbReference type="AlphaFoldDB" id="A0A194QVG2"/>
<keyword evidence="1" id="KW-0812">Transmembrane</keyword>
<dbReference type="Proteomes" id="UP000053240">
    <property type="component" value="Unassembled WGS sequence"/>
</dbReference>
<name>A0A194QVG2_PAPMA</name>
<evidence type="ECO:0000313" key="2">
    <source>
        <dbReference type="EMBL" id="KPJ09457.1"/>
    </source>
</evidence>
<dbReference type="InParanoid" id="A0A194QVG2"/>
<protein>
    <submittedName>
        <fullName evidence="2">Uncharacterized protein</fullName>
    </submittedName>
</protein>
<dbReference type="EMBL" id="KQ461103">
    <property type="protein sequence ID" value="KPJ09457.1"/>
    <property type="molecule type" value="Genomic_DNA"/>
</dbReference>
<feature type="transmembrane region" description="Helical" evidence="1">
    <location>
        <begin position="30"/>
        <end position="51"/>
    </location>
</feature>
<evidence type="ECO:0000313" key="3">
    <source>
        <dbReference type="Proteomes" id="UP000053240"/>
    </source>
</evidence>